<sequence length="132" mass="14109">MCRLFVEADPALWTAETRALRLNGFSTSVRLEAFFWTVLEQIAARDGLTVGRLVARLHDELTEAAADIDNFTSFLRVCCGRFLALQAAGLVPPAGALRALDVSSILRAEGASRDGRAQPVAAARGRGARPAA</sequence>
<keyword evidence="3" id="KW-1185">Reference proteome</keyword>
<protein>
    <submittedName>
        <fullName evidence="2">Ribbon-helix-helix domain-containing protein</fullName>
    </submittedName>
</protein>
<organism evidence="2 3">
    <name type="scientific">Xanthobacter dioxanivorans</name>
    <dbReference type="NCBI Taxonomy" id="2528964"/>
    <lineage>
        <taxon>Bacteria</taxon>
        <taxon>Pseudomonadati</taxon>
        <taxon>Pseudomonadota</taxon>
        <taxon>Alphaproteobacteria</taxon>
        <taxon>Hyphomicrobiales</taxon>
        <taxon>Xanthobacteraceae</taxon>
        <taxon>Xanthobacter</taxon>
    </lineage>
</organism>
<reference evidence="2 3" key="1">
    <citation type="submission" date="2020-10" db="EMBL/GenBank/DDBJ databases">
        <title>Degradation of 1,4-Dioxane by Xanthobacter sp. YN2, via a Novel Group-2 Soluble Di-Iron Monooxygenase.</title>
        <authorList>
            <person name="Ma F."/>
            <person name="Wang Y."/>
            <person name="Yang J."/>
            <person name="Guo H."/>
            <person name="Su D."/>
            <person name="Yu L."/>
        </authorList>
    </citation>
    <scope>NUCLEOTIDE SEQUENCE [LARGE SCALE GENOMIC DNA]</scope>
    <source>
        <strain evidence="2 3">YN2</strain>
    </source>
</reference>
<name>A0A974PLW2_9HYPH</name>
<accession>A0A974PLW2</accession>
<dbReference type="InterPro" id="IPR038268">
    <property type="entry name" value="RHH_sf"/>
</dbReference>
<evidence type="ECO:0000313" key="3">
    <source>
        <dbReference type="Proteomes" id="UP000596427"/>
    </source>
</evidence>
<gene>
    <name evidence="2" type="ORF">EZH22_20280</name>
</gene>
<dbReference type="EMBL" id="CP063362">
    <property type="protein sequence ID" value="QRG05405.1"/>
    <property type="molecule type" value="Genomic_DNA"/>
</dbReference>
<dbReference type="InterPro" id="IPR027373">
    <property type="entry name" value="RHH_dom"/>
</dbReference>
<dbReference type="KEGG" id="xdi:EZH22_20280"/>
<feature type="domain" description="Ribbon-helix-helix" evidence="1">
    <location>
        <begin position="16"/>
        <end position="81"/>
    </location>
</feature>
<dbReference type="AlphaFoldDB" id="A0A974PLW2"/>
<evidence type="ECO:0000259" key="1">
    <source>
        <dbReference type="Pfam" id="PF13467"/>
    </source>
</evidence>
<dbReference type="Pfam" id="PF13467">
    <property type="entry name" value="RHH_4"/>
    <property type="match status" value="1"/>
</dbReference>
<dbReference type="Gene3D" id="1.10.3990.20">
    <property type="entry name" value="protein bp1543"/>
    <property type="match status" value="1"/>
</dbReference>
<proteinExistence type="predicted"/>
<dbReference type="Proteomes" id="UP000596427">
    <property type="component" value="Chromosome"/>
</dbReference>
<dbReference type="RefSeq" id="WP_203192271.1">
    <property type="nucleotide sequence ID" value="NZ_CP063362.1"/>
</dbReference>
<evidence type="ECO:0000313" key="2">
    <source>
        <dbReference type="EMBL" id="QRG05405.1"/>
    </source>
</evidence>